<protein>
    <submittedName>
        <fullName evidence="2">Uncharacterized protein</fullName>
    </submittedName>
</protein>
<dbReference type="Proteomes" id="UP000054516">
    <property type="component" value="Unassembled WGS sequence"/>
</dbReference>
<dbReference type="InterPro" id="IPR046670">
    <property type="entry name" value="DUF6540"/>
</dbReference>
<feature type="compositionally biased region" description="Pro residues" evidence="1">
    <location>
        <begin position="1"/>
        <end position="14"/>
    </location>
</feature>
<keyword evidence="3" id="KW-1185">Reference proteome</keyword>
<dbReference type="OMA" id="QRDCQTW"/>
<sequence>MLSPSPPPPPPPPTVEVAAAPRAPTPPAVSATGPPGAFKLNLLVFNGSPFKDHWAFWIPTSRNPSFGVVIHAVGDVRHGFKFEVKRNLNITLTNQRPTQIIPLQWVDGIFFDEAAMLNNDVYRLDNKPVCAFEDSAYKAPAPTKSLNAVDDVVTPGRPISQRNCQTWIVEAAAHLVRDGIIAKEVADYLNAMKQ</sequence>
<dbReference type="STRING" id="77044.A0A1W2TIE2"/>
<feature type="compositionally biased region" description="Low complexity" evidence="1">
    <location>
        <begin position="15"/>
        <end position="32"/>
    </location>
</feature>
<accession>A0A1W2TIE2</accession>
<reference evidence="2" key="1">
    <citation type="submission" date="2016-03" db="EMBL/GenBank/DDBJ databases">
        <title>Draft genome sequence of Rosellinia necatrix.</title>
        <authorList>
            <person name="Kanematsu S."/>
        </authorList>
    </citation>
    <scope>NUCLEOTIDE SEQUENCE [LARGE SCALE GENOMIC DNA]</scope>
    <source>
        <strain evidence="2">W97</strain>
    </source>
</reference>
<gene>
    <name evidence="2" type="ORF">SAMD00023353_1600580</name>
</gene>
<dbReference type="AlphaFoldDB" id="A0A1W2TIE2"/>
<dbReference type="Pfam" id="PF20174">
    <property type="entry name" value="DUF6540"/>
    <property type="match status" value="1"/>
</dbReference>
<evidence type="ECO:0000313" key="3">
    <source>
        <dbReference type="Proteomes" id="UP000054516"/>
    </source>
</evidence>
<evidence type="ECO:0000313" key="2">
    <source>
        <dbReference type="EMBL" id="GAP87940.1"/>
    </source>
</evidence>
<organism evidence="2">
    <name type="scientific">Rosellinia necatrix</name>
    <name type="common">White root-rot fungus</name>
    <dbReference type="NCBI Taxonomy" id="77044"/>
    <lineage>
        <taxon>Eukaryota</taxon>
        <taxon>Fungi</taxon>
        <taxon>Dikarya</taxon>
        <taxon>Ascomycota</taxon>
        <taxon>Pezizomycotina</taxon>
        <taxon>Sordariomycetes</taxon>
        <taxon>Xylariomycetidae</taxon>
        <taxon>Xylariales</taxon>
        <taxon>Xylariaceae</taxon>
        <taxon>Rosellinia</taxon>
    </lineage>
</organism>
<feature type="region of interest" description="Disordered" evidence="1">
    <location>
        <begin position="1"/>
        <end position="32"/>
    </location>
</feature>
<dbReference type="OrthoDB" id="2999773at2759"/>
<proteinExistence type="predicted"/>
<dbReference type="EMBL" id="DF977461">
    <property type="protein sequence ID" value="GAP87940.1"/>
    <property type="molecule type" value="Genomic_DNA"/>
</dbReference>
<name>A0A1W2TIE2_ROSNE</name>
<evidence type="ECO:0000256" key="1">
    <source>
        <dbReference type="SAM" id="MobiDB-lite"/>
    </source>
</evidence>